<feature type="region of interest" description="Disordered" evidence="5">
    <location>
        <begin position="173"/>
        <end position="237"/>
    </location>
</feature>
<keyword evidence="2" id="KW-0677">Repeat</keyword>
<evidence type="ECO:0000256" key="3">
    <source>
        <dbReference type="ARBA" id="ARBA00023203"/>
    </source>
</evidence>
<organism evidence="6">
    <name type="scientific">Tetraodon nigroviridis</name>
    <name type="common">Spotted green pufferfish</name>
    <name type="synonym">Chelonodon nigroviridis</name>
    <dbReference type="NCBI Taxonomy" id="99883"/>
    <lineage>
        <taxon>Eukaryota</taxon>
        <taxon>Metazoa</taxon>
        <taxon>Chordata</taxon>
        <taxon>Craniata</taxon>
        <taxon>Vertebrata</taxon>
        <taxon>Euteleostomi</taxon>
        <taxon>Actinopterygii</taxon>
        <taxon>Neopterygii</taxon>
        <taxon>Teleostei</taxon>
        <taxon>Neoteleostei</taxon>
        <taxon>Acanthomorphata</taxon>
        <taxon>Eupercaria</taxon>
        <taxon>Tetraodontiformes</taxon>
        <taxon>Tetradontoidea</taxon>
        <taxon>Tetraodontidae</taxon>
        <taxon>Tetraodon</taxon>
    </lineage>
</organism>
<feature type="region of interest" description="Disordered" evidence="5">
    <location>
        <begin position="280"/>
        <end position="301"/>
    </location>
</feature>
<dbReference type="SMART" id="SM00707">
    <property type="entry name" value="RPEL"/>
    <property type="match status" value="1"/>
</dbReference>
<feature type="region of interest" description="Disordered" evidence="5">
    <location>
        <begin position="42"/>
        <end position="78"/>
    </location>
</feature>
<reference evidence="6" key="1">
    <citation type="journal article" date="2004" name="Nature">
        <title>Genome duplication in the teleost fish Tetraodon nigroviridis reveals the early vertebrate proto-karyotype.</title>
        <authorList>
            <person name="Jaillon O."/>
            <person name="Aury J.-M."/>
            <person name="Brunet F."/>
            <person name="Petit J.-L."/>
            <person name="Stange-Thomann N."/>
            <person name="Mauceli E."/>
            <person name="Bouneau L."/>
            <person name="Fischer C."/>
            <person name="Ozouf-Costaz C."/>
            <person name="Bernot A."/>
            <person name="Nicaud S."/>
            <person name="Jaffe D."/>
            <person name="Fisher S."/>
            <person name="Lutfalla G."/>
            <person name="Dossat C."/>
            <person name="Segurens B."/>
            <person name="Dasilva C."/>
            <person name="Salanoubat M."/>
            <person name="Levy M."/>
            <person name="Boudet N."/>
            <person name="Castellano S."/>
            <person name="Anthouard V."/>
            <person name="Jubin C."/>
            <person name="Castelli V."/>
            <person name="Katinka M."/>
            <person name="Vacherie B."/>
            <person name="Biemont C."/>
            <person name="Skalli Z."/>
            <person name="Cattolico L."/>
            <person name="Poulain J."/>
            <person name="De Berardinis V."/>
            <person name="Cruaud C."/>
            <person name="Duprat S."/>
            <person name="Brottier P."/>
            <person name="Coutanceau J.-P."/>
            <person name="Gouzy J."/>
            <person name="Parra G."/>
            <person name="Lardier G."/>
            <person name="Chapple C."/>
            <person name="McKernan K.J."/>
            <person name="McEwan P."/>
            <person name="Bosak S."/>
            <person name="Kellis M."/>
            <person name="Volff J.-N."/>
            <person name="Guigo R."/>
            <person name="Zody M.C."/>
            <person name="Mesirov J."/>
            <person name="Lindblad-Toh K."/>
            <person name="Birren B."/>
            <person name="Nusbaum C."/>
            <person name="Kahn D."/>
            <person name="Robinson-Rechavi M."/>
            <person name="Laudet V."/>
            <person name="Schachter V."/>
            <person name="Quetier F."/>
            <person name="Saurin W."/>
            <person name="Scarpelli C."/>
            <person name="Wincker P."/>
            <person name="Lander E.S."/>
            <person name="Weissenbach J."/>
            <person name="Roest Crollius H."/>
        </authorList>
    </citation>
    <scope>NUCLEOTIDE SEQUENCE [LARGE SCALE GENOMIC DNA]</scope>
</reference>
<dbReference type="PANTHER" id="PTHR12751:SF7">
    <property type="entry name" value="PHOSPHATASE AND ACTIN REGULATOR 3"/>
    <property type="match status" value="1"/>
</dbReference>
<dbReference type="AlphaFoldDB" id="Q4SQZ8"/>
<keyword evidence="3" id="KW-0009">Actin-binding</keyword>
<evidence type="ECO:0000256" key="5">
    <source>
        <dbReference type="SAM" id="MobiDB-lite"/>
    </source>
</evidence>
<dbReference type="GO" id="GO:0030036">
    <property type="term" value="P:actin cytoskeleton organization"/>
    <property type="evidence" value="ECO:0007669"/>
    <property type="project" value="TreeGrafter"/>
</dbReference>
<feature type="non-terminal residue" evidence="6">
    <location>
        <position position="1"/>
    </location>
</feature>
<evidence type="ECO:0000256" key="2">
    <source>
        <dbReference type="ARBA" id="ARBA00022737"/>
    </source>
</evidence>
<dbReference type="OrthoDB" id="5563016at2759"/>
<accession>Q4SQZ8</accession>
<dbReference type="PROSITE" id="PS51073">
    <property type="entry name" value="RPEL"/>
    <property type="match status" value="1"/>
</dbReference>
<comment type="similarity">
    <text evidence="1">Belongs to the phosphatase and actin regulator family.</text>
</comment>
<dbReference type="InterPro" id="IPR004018">
    <property type="entry name" value="RPEL_repeat"/>
</dbReference>
<feature type="region of interest" description="Disordered" evidence="5">
    <location>
        <begin position="110"/>
        <end position="158"/>
    </location>
</feature>
<dbReference type="GO" id="GO:0003779">
    <property type="term" value="F:actin binding"/>
    <property type="evidence" value="ECO:0007669"/>
    <property type="project" value="UniProtKB-KW"/>
</dbReference>
<evidence type="ECO:0000313" key="6">
    <source>
        <dbReference type="EMBL" id="CAF96934.1"/>
    </source>
</evidence>
<feature type="compositionally biased region" description="Basic and acidic residues" evidence="5">
    <location>
        <begin position="48"/>
        <end position="72"/>
    </location>
</feature>
<feature type="compositionally biased region" description="Low complexity" evidence="5">
    <location>
        <begin position="219"/>
        <end position="235"/>
    </location>
</feature>
<sequence>DAMDQQRVLHSGCLISGGRTPPVRRNSKLASLGRIFKPWKWRKKKNEKLKPQPAEKKAAARQKRDDLVRRNPGEMLTGAKRPAHWSVHTPTLLRRLTRVLLWRGLSAESDLACGGNSGDPDTPTQSDGEDREEEPLAPLASTSEDLSSDLETSSGGDKDSAITAEFCIRFFSVQEPTEGSNTTGGPGEGADRMDESVSESQSTNEQPAVKTEQAEAKQEVAAAPPARRASTSTPSNLPVRLLTRLGSLDGELRAEGMLRTTLPRRFTALLLSPGALPAPVKKSPATLPRNFTLPKDPHSSLLRGRISTPPISGSPHLGTLHPHLPPSCIIEELHRALATKHRQDSFQAKEGRSSLKRRLDGRLSRTSSTEKEPAGESEGKKESDENKENWRLDEYLSDQDSWNESVISGGSAVGARTLPRRMRKELLAVKLRNRPSKQELEDRNIFPVRSDQERQEIRQQIEMKLAK</sequence>
<name>Q4SQZ8_TETNG</name>
<comment type="caution">
    <text evidence="6">The sequence shown here is derived from an EMBL/GenBank/DDBJ whole genome shotgun (WGS) entry which is preliminary data.</text>
</comment>
<feature type="region of interest" description="Disordered" evidence="5">
    <location>
        <begin position="340"/>
        <end position="388"/>
    </location>
</feature>
<reference evidence="6" key="2">
    <citation type="submission" date="2004-02" db="EMBL/GenBank/DDBJ databases">
        <authorList>
            <consortium name="Genoscope"/>
            <consortium name="Whitehead Institute Centre for Genome Research"/>
        </authorList>
    </citation>
    <scope>NUCLEOTIDE SEQUENCE</scope>
</reference>
<dbReference type="PANTHER" id="PTHR12751">
    <property type="entry name" value="PHOSPHATASE AND ACTIN REGULATOR PHACTR"/>
    <property type="match status" value="1"/>
</dbReference>
<feature type="repeat" description="RPEL" evidence="4">
    <location>
        <begin position="425"/>
        <end position="450"/>
    </location>
</feature>
<evidence type="ECO:0000256" key="1">
    <source>
        <dbReference type="ARBA" id="ARBA00009795"/>
    </source>
</evidence>
<dbReference type="Gene3D" id="6.10.140.1750">
    <property type="match status" value="1"/>
</dbReference>
<gene>
    <name evidence="6" type="ORF">GSTENG00014146001</name>
</gene>
<protein>
    <submittedName>
        <fullName evidence="6">(spotted green pufferfish) hypothetical protein</fullName>
    </submittedName>
</protein>
<dbReference type="KEGG" id="tng:GSTEN00014146G001"/>
<feature type="compositionally biased region" description="Low complexity" evidence="5">
    <location>
        <begin position="141"/>
        <end position="155"/>
    </location>
</feature>
<dbReference type="EMBL" id="CAAE01014528">
    <property type="protein sequence ID" value="CAF96934.1"/>
    <property type="molecule type" value="Genomic_DNA"/>
</dbReference>
<proteinExistence type="inferred from homology"/>
<evidence type="ECO:0000256" key="4">
    <source>
        <dbReference type="PROSITE-ProRule" id="PRU00401"/>
    </source>
</evidence>